<proteinExistence type="predicted"/>
<dbReference type="EMBL" id="LGRX02017137">
    <property type="protein sequence ID" value="KAK3261118.1"/>
    <property type="molecule type" value="Genomic_DNA"/>
</dbReference>
<feature type="compositionally biased region" description="Acidic residues" evidence="1">
    <location>
        <begin position="102"/>
        <end position="117"/>
    </location>
</feature>
<dbReference type="AlphaFoldDB" id="A0AAE0FK91"/>
<keyword evidence="3" id="KW-1185">Reference proteome</keyword>
<comment type="caution">
    <text evidence="2">The sequence shown here is derived from an EMBL/GenBank/DDBJ whole genome shotgun (WGS) entry which is preliminary data.</text>
</comment>
<reference evidence="2 3" key="1">
    <citation type="journal article" date="2015" name="Genome Biol. Evol.">
        <title>Comparative Genomics of a Bacterivorous Green Alga Reveals Evolutionary Causalities and Consequences of Phago-Mixotrophic Mode of Nutrition.</title>
        <authorList>
            <person name="Burns J.A."/>
            <person name="Paasch A."/>
            <person name="Narechania A."/>
            <person name="Kim E."/>
        </authorList>
    </citation>
    <scope>NUCLEOTIDE SEQUENCE [LARGE SCALE GENOMIC DNA]</scope>
    <source>
        <strain evidence="2 3">PLY_AMNH</strain>
    </source>
</reference>
<protein>
    <submittedName>
        <fullName evidence="2">Uncharacterized protein</fullName>
    </submittedName>
</protein>
<evidence type="ECO:0000256" key="1">
    <source>
        <dbReference type="SAM" id="MobiDB-lite"/>
    </source>
</evidence>
<feature type="region of interest" description="Disordered" evidence="1">
    <location>
        <begin position="132"/>
        <end position="151"/>
    </location>
</feature>
<sequence length="151" mass="16244">MGAPGDAPNMEVEGDFPSHAEILASAEILLRVPSIPEHAAMLQSIKEKVLCDRASTREAQGAIGTTLDACDADMTEVMNDVVEDHDDSEEESMAPSDASTEATDESDSSYEADEDSEMSTRVPHKPQIDLEALGLISKRTTDEQGVRQLVP</sequence>
<name>A0AAE0FK91_9CHLO</name>
<organism evidence="2 3">
    <name type="scientific">Cymbomonas tetramitiformis</name>
    <dbReference type="NCBI Taxonomy" id="36881"/>
    <lineage>
        <taxon>Eukaryota</taxon>
        <taxon>Viridiplantae</taxon>
        <taxon>Chlorophyta</taxon>
        <taxon>Pyramimonadophyceae</taxon>
        <taxon>Pyramimonadales</taxon>
        <taxon>Pyramimonadaceae</taxon>
        <taxon>Cymbomonas</taxon>
    </lineage>
</organism>
<gene>
    <name evidence="2" type="ORF">CYMTET_29966</name>
</gene>
<feature type="region of interest" description="Disordered" evidence="1">
    <location>
        <begin position="78"/>
        <end position="127"/>
    </location>
</feature>
<dbReference type="Proteomes" id="UP001190700">
    <property type="component" value="Unassembled WGS sequence"/>
</dbReference>
<evidence type="ECO:0000313" key="2">
    <source>
        <dbReference type="EMBL" id="KAK3261118.1"/>
    </source>
</evidence>
<feature type="compositionally biased region" description="Acidic residues" evidence="1">
    <location>
        <begin position="81"/>
        <end position="92"/>
    </location>
</feature>
<accession>A0AAE0FK91</accession>
<evidence type="ECO:0000313" key="3">
    <source>
        <dbReference type="Proteomes" id="UP001190700"/>
    </source>
</evidence>